<proteinExistence type="predicted"/>
<dbReference type="InterPro" id="IPR036162">
    <property type="entry name" value="Resolvase-like_N_sf"/>
</dbReference>
<keyword evidence="2" id="KW-0614">Plasmid</keyword>
<name>A0AAF1KD24_9HYPH</name>
<evidence type="ECO:0000313" key="3">
    <source>
        <dbReference type="Proteomes" id="UP000249499"/>
    </source>
</evidence>
<evidence type="ECO:0000259" key="1">
    <source>
        <dbReference type="SMART" id="SM00857"/>
    </source>
</evidence>
<reference evidence="3" key="2">
    <citation type="journal article" date="2023" name="MicrobiologyOpen">
        <title>Genomics of the tumorigenes clade of the family Rhizobiaceae and description of Rhizobium rhododendri sp. nov.</title>
        <authorList>
            <person name="Kuzmanovic N."/>
            <person name="diCenzo G.C."/>
            <person name="Bunk B."/>
            <person name="Sproeer C."/>
            <person name="Fruehling A."/>
            <person name="Neumann-Schaal M."/>
            <person name="Overmann J."/>
            <person name="Smalla K."/>
        </authorList>
    </citation>
    <scope>NUCLEOTIDE SEQUENCE [LARGE SCALE GENOMIC DNA]</scope>
    <source>
        <strain evidence="3">1078</strain>
        <plasmid evidence="3">pRt1078</plasmid>
    </source>
</reference>
<keyword evidence="3" id="KW-1185">Reference proteome</keyword>
<dbReference type="RefSeq" id="WP_111217243.1">
    <property type="nucleotide sequence ID" value="NZ_CP117256.1"/>
</dbReference>
<dbReference type="Proteomes" id="UP000249499">
    <property type="component" value="Plasmid pRt1078"/>
</dbReference>
<feature type="domain" description="Resolvase/invertase-type recombinase catalytic" evidence="1">
    <location>
        <begin position="3"/>
        <end position="158"/>
    </location>
</feature>
<dbReference type="SMART" id="SM00857">
    <property type="entry name" value="Resolvase"/>
    <property type="match status" value="1"/>
</dbReference>
<reference evidence="2 3" key="1">
    <citation type="journal article" date="2018" name="Sci. Rep.">
        <title>Rhizobium tumorigenes sp. nov., a novel plant tumorigenic bacterium isolated from cane gall tumors on thornless blackberry.</title>
        <authorList>
            <person name="Kuzmanovi N."/>
            <person name="Smalla K."/>
            <person name="Gronow S."/>
            <person name="PuBawska J."/>
        </authorList>
    </citation>
    <scope>NUCLEOTIDE SEQUENCE [LARGE SCALE GENOMIC DNA]</scope>
    <source>
        <strain evidence="2 3">1078</strain>
    </source>
</reference>
<dbReference type="KEGG" id="rtu:PR017_17810"/>
<sequence length="209" mass="22998">MAIHAYLQKSIGKSEATGANETLAKFAGERNWAIATTSVESEGGATHNCPGLFHLLAVCKPGDILLIAQVDRLTRLNIETWDRLRTEINARGVLLVSPDLPTTWAFGSPEPSEIAGLINQAINSTLLDVLSTLARKAQEDKRWLQRQGIAATKAAGGYRGRPENTRRNDEIIAMLRSGRTWESVRNKVRCSNSTIARMAKRMKTESAEE</sequence>
<organism evidence="2 3">
    <name type="scientific">Rhizobium tumorigenes</name>
    <dbReference type="NCBI Taxonomy" id="2041385"/>
    <lineage>
        <taxon>Bacteria</taxon>
        <taxon>Pseudomonadati</taxon>
        <taxon>Pseudomonadota</taxon>
        <taxon>Alphaproteobacteria</taxon>
        <taxon>Hyphomicrobiales</taxon>
        <taxon>Rhizobiaceae</taxon>
        <taxon>Rhizobium/Agrobacterium group</taxon>
        <taxon>Rhizobium</taxon>
    </lineage>
</organism>
<dbReference type="GO" id="GO:0000150">
    <property type="term" value="F:DNA strand exchange activity"/>
    <property type="evidence" value="ECO:0007669"/>
    <property type="project" value="InterPro"/>
</dbReference>
<protein>
    <submittedName>
        <fullName evidence="2">Recombinase family protein</fullName>
    </submittedName>
</protein>
<dbReference type="Gene3D" id="3.40.50.1390">
    <property type="entry name" value="Resolvase, N-terminal catalytic domain"/>
    <property type="match status" value="1"/>
</dbReference>
<dbReference type="InterPro" id="IPR006119">
    <property type="entry name" value="Resolv_N"/>
</dbReference>
<geneLocation type="plasmid" evidence="2 3">
    <name>pRt1078</name>
</geneLocation>
<dbReference type="AlphaFoldDB" id="A0AAF1KD24"/>
<gene>
    <name evidence="2" type="ORF">PR017_17810</name>
</gene>
<dbReference type="Pfam" id="PF00239">
    <property type="entry name" value="Resolvase"/>
    <property type="match status" value="1"/>
</dbReference>
<dbReference type="GO" id="GO:0003677">
    <property type="term" value="F:DNA binding"/>
    <property type="evidence" value="ECO:0007669"/>
    <property type="project" value="InterPro"/>
</dbReference>
<evidence type="ECO:0000313" key="2">
    <source>
        <dbReference type="EMBL" id="WFR97771.1"/>
    </source>
</evidence>
<accession>A0AAF1KD24</accession>
<dbReference type="SUPFAM" id="SSF53041">
    <property type="entry name" value="Resolvase-like"/>
    <property type="match status" value="1"/>
</dbReference>
<dbReference type="EMBL" id="CP117256">
    <property type="protein sequence ID" value="WFR97771.1"/>
    <property type="molecule type" value="Genomic_DNA"/>
</dbReference>